<comment type="subcellular location">
    <subcellularLocation>
        <location evidence="1">Membrane</location>
        <topology evidence="1">Multi-pass membrane protein</topology>
    </subcellularLocation>
</comment>
<evidence type="ECO:0000313" key="8">
    <source>
        <dbReference type="Proteomes" id="UP000595917"/>
    </source>
</evidence>
<feature type="transmembrane region" description="Helical" evidence="5">
    <location>
        <begin position="256"/>
        <end position="281"/>
    </location>
</feature>
<dbReference type="GO" id="GO:0016020">
    <property type="term" value="C:membrane"/>
    <property type="evidence" value="ECO:0007669"/>
    <property type="project" value="UniProtKB-SubCell"/>
</dbReference>
<evidence type="ECO:0000259" key="6">
    <source>
        <dbReference type="Pfam" id="PF00892"/>
    </source>
</evidence>
<feature type="transmembrane region" description="Helical" evidence="5">
    <location>
        <begin position="287"/>
        <end position="306"/>
    </location>
</feature>
<dbReference type="InterPro" id="IPR037185">
    <property type="entry name" value="EmrE-like"/>
</dbReference>
<dbReference type="AlphaFoldDB" id="A0A7T7XNP0"/>
<evidence type="ECO:0000256" key="1">
    <source>
        <dbReference type="ARBA" id="ARBA00004141"/>
    </source>
</evidence>
<reference evidence="7" key="1">
    <citation type="submission" date="2021-01" db="EMBL/GenBank/DDBJ databases">
        <title>Description of Breznakiella homolactica.</title>
        <authorList>
            <person name="Song Y."/>
            <person name="Brune A."/>
        </authorList>
    </citation>
    <scope>NUCLEOTIDE SEQUENCE</scope>
    <source>
        <strain evidence="7">RmG30</strain>
    </source>
</reference>
<keyword evidence="2 5" id="KW-0812">Transmembrane</keyword>
<feature type="transmembrane region" description="Helical" evidence="5">
    <location>
        <begin position="199"/>
        <end position="218"/>
    </location>
</feature>
<protein>
    <submittedName>
        <fullName evidence="7">DMT family transporter</fullName>
    </submittedName>
</protein>
<evidence type="ECO:0000256" key="3">
    <source>
        <dbReference type="ARBA" id="ARBA00022989"/>
    </source>
</evidence>
<evidence type="ECO:0000256" key="5">
    <source>
        <dbReference type="SAM" id="Phobius"/>
    </source>
</evidence>
<dbReference type="InterPro" id="IPR000620">
    <property type="entry name" value="EamA_dom"/>
</dbReference>
<accession>A0A7T7XNP0</accession>
<dbReference type="KEGG" id="bhc:JFL75_01840"/>
<keyword evidence="3 5" id="KW-1133">Transmembrane helix</keyword>
<dbReference type="PANTHER" id="PTHR32322">
    <property type="entry name" value="INNER MEMBRANE TRANSPORTER"/>
    <property type="match status" value="1"/>
</dbReference>
<name>A0A7T7XNP0_9SPIR</name>
<proteinExistence type="predicted"/>
<feature type="domain" description="EamA" evidence="6">
    <location>
        <begin position="7"/>
        <end position="114"/>
    </location>
</feature>
<feature type="transmembrane region" description="Helical" evidence="5">
    <location>
        <begin position="35"/>
        <end position="55"/>
    </location>
</feature>
<keyword evidence="4 5" id="KW-0472">Membrane</keyword>
<dbReference type="Proteomes" id="UP000595917">
    <property type="component" value="Chromosome"/>
</dbReference>
<dbReference type="Pfam" id="PF00892">
    <property type="entry name" value="EamA"/>
    <property type="match status" value="2"/>
</dbReference>
<dbReference type="EMBL" id="CP067089">
    <property type="protein sequence ID" value="QQO09685.1"/>
    <property type="molecule type" value="Genomic_DNA"/>
</dbReference>
<feature type="transmembrane region" description="Helical" evidence="5">
    <location>
        <begin position="141"/>
        <end position="162"/>
    </location>
</feature>
<dbReference type="PANTHER" id="PTHR32322:SF9">
    <property type="entry name" value="AMINO-ACID METABOLITE EFFLUX PUMP-RELATED"/>
    <property type="match status" value="1"/>
</dbReference>
<feature type="transmembrane region" description="Helical" evidence="5">
    <location>
        <begin position="7"/>
        <end position="29"/>
    </location>
</feature>
<evidence type="ECO:0000313" key="7">
    <source>
        <dbReference type="EMBL" id="QQO09685.1"/>
    </source>
</evidence>
<evidence type="ECO:0000256" key="2">
    <source>
        <dbReference type="ARBA" id="ARBA00022692"/>
    </source>
</evidence>
<dbReference type="RefSeq" id="WP_215626988.1">
    <property type="nucleotide sequence ID" value="NZ_CP067089.2"/>
</dbReference>
<feature type="transmembrane region" description="Helical" evidence="5">
    <location>
        <begin position="67"/>
        <end position="84"/>
    </location>
</feature>
<organism evidence="7 8">
    <name type="scientific">Breznakiella homolactica</name>
    <dbReference type="NCBI Taxonomy" id="2798577"/>
    <lineage>
        <taxon>Bacteria</taxon>
        <taxon>Pseudomonadati</taxon>
        <taxon>Spirochaetota</taxon>
        <taxon>Spirochaetia</taxon>
        <taxon>Spirochaetales</taxon>
        <taxon>Breznakiellaceae</taxon>
        <taxon>Breznakiella</taxon>
    </lineage>
</organism>
<dbReference type="InterPro" id="IPR050638">
    <property type="entry name" value="AA-Vitamin_Transporters"/>
</dbReference>
<evidence type="ECO:0000256" key="4">
    <source>
        <dbReference type="ARBA" id="ARBA00023136"/>
    </source>
</evidence>
<feature type="transmembrane region" description="Helical" evidence="5">
    <location>
        <begin position="168"/>
        <end position="187"/>
    </location>
</feature>
<gene>
    <name evidence="7" type="ORF">JFL75_01840</name>
</gene>
<feature type="transmembrane region" description="Helical" evidence="5">
    <location>
        <begin position="230"/>
        <end position="249"/>
    </location>
</feature>
<sequence length="317" mass="33997">MNDRRKALAAIVVCVLFWGFSFISIKVALRVFPPMTLGAFRFAIAVFFLFIIKKIVIPDEKLGRRDLPGLIAAGITGITLYFFFENTGVSLVTASEASIIVGAIPVLTMAAEWLGGRIAFVRARRGKNPDSAADPRPRISAVRWAGAGVSVAGVWLVAGVSFSVSGSITGYLYMLGAALSWVAYCFLTRPLFARHSRIFIVFWQSVFGLLGFLPFAALEFPRWGSPDAGTILHVVFLGICCSALGYLLYAQSLAVLGAVVSTVFVNLIPVVTGIAGFFILGDRLTPLQWAGAALVIGGVTLAMLEIPTSRGKGKIRT</sequence>
<feature type="transmembrane region" description="Helical" evidence="5">
    <location>
        <begin position="99"/>
        <end position="120"/>
    </location>
</feature>
<dbReference type="Gene3D" id="1.10.3730.20">
    <property type="match status" value="1"/>
</dbReference>
<keyword evidence="8" id="KW-1185">Reference proteome</keyword>
<dbReference type="SUPFAM" id="SSF103481">
    <property type="entry name" value="Multidrug resistance efflux transporter EmrE"/>
    <property type="match status" value="2"/>
</dbReference>
<feature type="domain" description="EamA" evidence="6">
    <location>
        <begin position="169"/>
        <end position="303"/>
    </location>
</feature>